<keyword evidence="1" id="KW-1133">Transmembrane helix</keyword>
<keyword evidence="1" id="KW-0812">Transmembrane</keyword>
<protein>
    <submittedName>
        <fullName evidence="2">Uncharacterized protein</fullName>
    </submittedName>
</protein>
<name>A0A0V1N7Q5_9BILA</name>
<dbReference type="OrthoDB" id="775972at2759"/>
<dbReference type="STRING" id="268474.A0A0V1N7Q5"/>
<gene>
    <name evidence="2" type="ORF">T10_10269</name>
</gene>
<proteinExistence type="predicted"/>
<sequence>MHQLPACQNTAAQALTASGIPPTRALIRARLSGHHGAPPTVRWYQVPPQRHGQFIRWPEAWPIHDITAMTVTRTFLTNWIARSLLLLLLSFLIMLLLL</sequence>
<keyword evidence="1" id="KW-0472">Membrane</keyword>
<keyword evidence="3" id="KW-1185">Reference proteome</keyword>
<evidence type="ECO:0000313" key="3">
    <source>
        <dbReference type="Proteomes" id="UP000054843"/>
    </source>
</evidence>
<evidence type="ECO:0000256" key="1">
    <source>
        <dbReference type="SAM" id="Phobius"/>
    </source>
</evidence>
<accession>A0A0V1N7Q5</accession>
<dbReference type="AlphaFoldDB" id="A0A0V1N7Q5"/>
<reference evidence="2 3" key="1">
    <citation type="submission" date="2015-01" db="EMBL/GenBank/DDBJ databases">
        <title>Evolution of Trichinella species and genotypes.</title>
        <authorList>
            <person name="Korhonen P.K."/>
            <person name="Edoardo P."/>
            <person name="Giuseppe L.R."/>
            <person name="Gasser R.B."/>
        </authorList>
    </citation>
    <scope>NUCLEOTIDE SEQUENCE [LARGE SCALE GENOMIC DNA]</scope>
    <source>
        <strain evidence="2">ISS1980</strain>
    </source>
</reference>
<evidence type="ECO:0000313" key="2">
    <source>
        <dbReference type="EMBL" id="KRZ79919.1"/>
    </source>
</evidence>
<dbReference type="EMBL" id="JYDO01000004">
    <property type="protein sequence ID" value="KRZ79919.1"/>
    <property type="molecule type" value="Genomic_DNA"/>
</dbReference>
<feature type="transmembrane region" description="Helical" evidence="1">
    <location>
        <begin position="79"/>
        <end position="97"/>
    </location>
</feature>
<organism evidence="2 3">
    <name type="scientific">Trichinella papuae</name>
    <dbReference type="NCBI Taxonomy" id="268474"/>
    <lineage>
        <taxon>Eukaryota</taxon>
        <taxon>Metazoa</taxon>
        <taxon>Ecdysozoa</taxon>
        <taxon>Nematoda</taxon>
        <taxon>Enoplea</taxon>
        <taxon>Dorylaimia</taxon>
        <taxon>Trichinellida</taxon>
        <taxon>Trichinellidae</taxon>
        <taxon>Trichinella</taxon>
    </lineage>
</organism>
<comment type="caution">
    <text evidence="2">The sequence shown here is derived from an EMBL/GenBank/DDBJ whole genome shotgun (WGS) entry which is preliminary data.</text>
</comment>
<dbReference type="Proteomes" id="UP000054843">
    <property type="component" value="Unassembled WGS sequence"/>
</dbReference>